<dbReference type="Proteomes" id="UP001143910">
    <property type="component" value="Unassembled WGS sequence"/>
</dbReference>
<proteinExistence type="predicted"/>
<gene>
    <name evidence="1" type="ORF">NQ176_g3395</name>
</gene>
<organism evidence="1 2">
    <name type="scientific">Zarea fungicola</name>
    <dbReference type="NCBI Taxonomy" id="93591"/>
    <lineage>
        <taxon>Eukaryota</taxon>
        <taxon>Fungi</taxon>
        <taxon>Dikarya</taxon>
        <taxon>Ascomycota</taxon>
        <taxon>Pezizomycotina</taxon>
        <taxon>Sordariomycetes</taxon>
        <taxon>Hypocreomycetidae</taxon>
        <taxon>Hypocreales</taxon>
        <taxon>Cordycipitaceae</taxon>
        <taxon>Zarea</taxon>
    </lineage>
</organism>
<name>A0ACC1NLG8_9HYPO</name>
<sequence>MSDMQSAKPRAGRPRMQDTGQEPDLQDDEASRRVRMRLAQRRYRSKKQDTLAAAEQKATALEAALRGTISAFRDLQKALLQLRQRRTLNPAPRLVS</sequence>
<comment type="caution">
    <text evidence="1">The sequence shown here is derived from an EMBL/GenBank/DDBJ whole genome shotgun (WGS) entry which is preliminary data.</text>
</comment>
<accession>A0ACC1NLG8</accession>
<evidence type="ECO:0000313" key="1">
    <source>
        <dbReference type="EMBL" id="KAJ2979203.1"/>
    </source>
</evidence>
<reference evidence="1" key="1">
    <citation type="submission" date="2022-08" db="EMBL/GenBank/DDBJ databases">
        <title>Genome Sequence of Lecanicillium fungicola.</title>
        <authorList>
            <person name="Buettner E."/>
        </authorList>
    </citation>
    <scope>NUCLEOTIDE SEQUENCE</scope>
    <source>
        <strain evidence="1">Babe33</strain>
    </source>
</reference>
<keyword evidence="2" id="KW-1185">Reference proteome</keyword>
<protein>
    <submittedName>
        <fullName evidence="1">Uncharacterized protein</fullName>
    </submittedName>
</protein>
<dbReference type="EMBL" id="JANJQO010000305">
    <property type="protein sequence ID" value="KAJ2979203.1"/>
    <property type="molecule type" value="Genomic_DNA"/>
</dbReference>
<evidence type="ECO:0000313" key="2">
    <source>
        <dbReference type="Proteomes" id="UP001143910"/>
    </source>
</evidence>